<comment type="subunit">
    <text evidence="10">The type I restriction/modification system is composed of three polypeptides R, M and S.</text>
</comment>
<dbReference type="GO" id="GO:0009035">
    <property type="term" value="F:type I site-specific deoxyribonuclease activity"/>
    <property type="evidence" value="ECO:0007669"/>
    <property type="project" value="UniProtKB-EC"/>
</dbReference>
<reference evidence="12" key="2">
    <citation type="submission" date="2021-04" db="EMBL/GenBank/DDBJ databases">
        <authorList>
            <person name="Gilroy R."/>
        </authorList>
    </citation>
    <scope>NUCLEOTIDE SEQUENCE</scope>
    <source>
        <strain evidence="12">CHK160-9182</strain>
    </source>
</reference>
<dbReference type="EMBL" id="DXHP01000121">
    <property type="protein sequence ID" value="HIW06758.1"/>
    <property type="molecule type" value="Genomic_DNA"/>
</dbReference>
<dbReference type="InterPro" id="IPR004473">
    <property type="entry name" value="Restrct_endonuc_typeI_HsdR"/>
</dbReference>
<dbReference type="AlphaFoldDB" id="A0A9D1Q5B4"/>
<comment type="similarity">
    <text evidence="2 10">Belongs to the HsdR family.</text>
</comment>
<dbReference type="GO" id="GO:0009307">
    <property type="term" value="P:DNA restriction-modification system"/>
    <property type="evidence" value="ECO:0007669"/>
    <property type="project" value="UniProtKB-KW"/>
</dbReference>
<comment type="function">
    <text evidence="10">Subunit R is required for both nuclease and ATPase activities, but not for modification.</text>
</comment>
<dbReference type="GO" id="GO:0005524">
    <property type="term" value="F:ATP binding"/>
    <property type="evidence" value="ECO:0007669"/>
    <property type="project" value="UniProtKB-KW"/>
</dbReference>
<dbReference type="CDD" id="cd18800">
    <property type="entry name" value="SF2_C_EcoR124I-like"/>
    <property type="match status" value="1"/>
</dbReference>
<dbReference type="Pfam" id="PF18766">
    <property type="entry name" value="SWI2_SNF2"/>
    <property type="match status" value="1"/>
</dbReference>
<name>A0A9D1Q5B4_9GAMM</name>
<keyword evidence="7 10" id="KW-0378">Hydrolase</keyword>
<dbReference type="InterPro" id="IPR027417">
    <property type="entry name" value="P-loop_NTPase"/>
</dbReference>
<evidence type="ECO:0000256" key="2">
    <source>
        <dbReference type="ARBA" id="ARBA00008598"/>
    </source>
</evidence>
<sequence length="876" mass="101753">MKRFTSEREIEDRLIAQLIAGESQWSYRPDLTDEASLWKNFRKILEQNNLAILDGNFLTESEFNQIKNQLQFSSFFDAAKWLAGENGIAKVEVRREDASLGTIRLNVIHRDHVAGGKTVYEVVNQFGADKKSEIERNRIFDVTLLINGLPMIHIELKNRQYPFMDGFRQIKKYLKEGHFTGIYSTLQMFVVSNASETRYIAAAQFEKLNSKFLSKWVTAKNKPVNDYIQFAEDVLSIPAAHRMVMQYSVTDKDREALILLRPYQIHAIEAVKRASFQQKSGYVWHTTGSGKTLTSYKVACNLLHIPVIDKTIFIVDRVDLDQQTTSSFTSYAEYDPVSIDDTANVNDLIQKLASDDRTVVVTTIQKLNHLMRRMDQSVDNPEVSERTKKRYAKIKAQRLAFIVDECHRAVTPEKKRELERYFHHSLWYGFTGTPIFKENQRASLGNLPRTTEELYGERLHAYTVKEAINDGAVLGFQVEYKHTFDDVEQQRIIEQRYPDKDYEALGDIEREKLIPRDAYETKEHYLGVIDFIVNQSREKLGFTTEGGVGRAYGAILTVPSIAIAQTYYDLFKSVIAGNEKVKVSSRVRQILPDFPKVAITYSISENEESSIENQEKMKEALQDYNKNYNTNFTLETIRAYNQNVNARLARKQTRYHKRSEQIDLIIVVDRLLTGFDAPCISTLFIDRPPMKPHDIIQAFSRTNRLFDKNKRYGQIVTFQTPKYFKQKVNEALFLYSNGGENYVLAPIWEEAEQALIEAIEMLRLIARTPEEIASLSLDEKRDFVRSFQKLDSALNSAMVYFDFKPEMMGSLFPISFKEIEEYHGIYVNVLEELRENRETDEEVEPLDIEYDLQTYRIEEIDYHYIMALIQKFIPKE</sequence>
<keyword evidence="5 10" id="KW-0680">Restriction system</keyword>
<gene>
    <name evidence="12" type="ORF">H9889_05470</name>
</gene>
<keyword evidence="8 10" id="KW-0067">ATP-binding</keyword>
<evidence type="ECO:0000256" key="7">
    <source>
        <dbReference type="ARBA" id="ARBA00022801"/>
    </source>
</evidence>
<proteinExistence type="inferred from homology"/>
<dbReference type="Gene3D" id="3.40.50.300">
    <property type="entry name" value="P-loop containing nucleotide triphosphate hydrolases"/>
    <property type="match status" value="2"/>
</dbReference>
<dbReference type="InterPro" id="IPR051268">
    <property type="entry name" value="Type-I_R_enzyme_R_subunit"/>
</dbReference>
<keyword evidence="9 10" id="KW-0238">DNA-binding</keyword>
<dbReference type="SUPFAM" id="SSF52540">
    <property type="entry name" value="P-loop containing nucleoside triphosphate hydrolases"/>
    <property type="match status" value="2"/>
</dbReference>
<dbReference type="Proteomes" id="UP000823934">
    <property type="component" value="Unassembled WGS sequence"/>
</dbReference>
<feature type="non-terminal residue" evidence="12">
    <location>
        <position position="876"/>
    </location>
</feature>
<dbReference type="NCBIfam" id="TIGR00348">
    <property type="entry name" value="hsdR"/>
    <property type="match status" value="1"/>
</dbReference>
<dbReference type="Pfam" id="PF22679">
    <property type="entry name" value="T1R_D3-like"/>
    <property type="match status" value="1"/>
</dbReference>
<evidence type="ECO:0000313" key="13">
    <source>
        <dbReference type="Proteomes" id="UP000823934"/>
    </source>
</evidence>
<keyword evidence="4 10" id="KW-0547">Nucleotide-binding</keyword>
<dbReference type="PANTHER" id="PTHR30195:SF16">
    <property type="entry name" value="TYPE I RESTRICTION ENZYME ENDONUCLEASE SUBUNIT"/>
    <property type="match status" value="1"/>
</dbReference>
<dbReference type="GO" id="GO:0003677">
    <property type="term" value="F:DNA binding"/>
    <property type="evidence" value="ECO:0007669"/>
    <property type="project" value="UniProtKB-KW"/>
</dbReference>
<feature type="domain" description="Helicase ATP-binding" evidence="11">
    <location>
        <begin position="272"/>
        <end position="452"/>
    </location>
</feature>
<evidence type="ECO:0000256" key="1">
    <source>
        <dbReference type="ARBA" id="ARBA00000851"/>
    </source>
</evidence>
<dbReference type="InterPro" id="IPR055180">
    <property type="entry name" value="HsdR_RecA-like_helicase_dom_2"/>
</dbReference>
<dbReference type="InterPro" id="IPR007409">
    <property type="entry name" value="Restrct_endonuc_type1_HsdR_N"/>
</dbReference>
<dbReference type="Pfam" id="PF04313">
    <property type="entry name" value="HSDR_N"/>
    <property type="match status" value="1"/>
</dbReference>
<evidence type="ECO:0000256" key="8">
    <source>
        <dbReference type="ARBA" id="ARBA00022840"/>
    </source>
</evidence>
<evidence type="ECO:0000256" key="9">
    <source>
        <dbReference type="ARBA" id="ARBA00023125"/>
    </source>
</evidence>
<dbReference type="SMART" id="SM00487">
    <property type="entry name" value="DEXDc"/>
    <property type="match status" value="1"/>
</dbReference>
<evidence type="ECO:0000256" key="6">
    <source>
        <dbReference type="ARBA" id="ARBA00022759"/>
    </source>
</evidence>
<dbReference type="InterPro" id="IPR022625">
    <property type="entry name" value="TypeI_RM_Rsu_C"/>
</dbReference>
<protein>
    <recommendedName>
        <fullName evidence="10">Type I restriction enzyme endonuclease subunit</fullName>
        <shortName evidence="10">R protein</shortName>
        <ecNumber evidence="10">3.1.21.3</ecNumber>
    </recommendedName>
</protein>
<dbReference type="Pfam" id="PF12008">
    <property type="entry name" value="EcoR124_C"/>
    <property type="match status" value="1"/>
</dbReference>
<comment type="caution">
    <text evidence="12">The sequence shown here is derived from an EMBL/GenBank/DDBJ whole genome shotgun (WGS) entry which is preliminary data.</text>
</comment>
<dbReference type="EC" id="3.1.21.3" evidence="10"/>
<evidence type="ECO:0000256" key="4">
    <source>
        <dbReference type="ARBA" id="ARBA00022741"/>
    </source>
</evidence>
<accession>A0A9D1Q5B4</accession>
<reference evidence="12" key="1">
    <citation type="journal article" date="2021" name="PeerJ">
        <title>Extensive microbial diversity within the chicken gut microbiome revealed by metagenomics and culture.</title>
        <authorList>
            <person name="Gilroy R."/>
            <person name="Ravi A."/>
            <person name="Getino M."/>
            <person name="Pursley I."/>
            <person name="Horton D.L."/>
            <person name="Alikhan N.F."/>
            <person name="Baker D."/>
            <person name="Gharbi K."/>
            <person name="Hall N."/>
            <person name="Watson M."/>
            <person name="Adriaenssens E.M."/>
            <person name="Foster-Nyarko E."/>
            <person name="Jarju S."/>
            <person name="Secka A."/>
            <person name="Antonio M."/>
            <person name="Oren A."/>
            <person name="Chaudhuri R.R."/>
            <person name="La Ragione R."/>
            <person name="Hildebrand F."/>
            <person name="Pallen M.J."/>
        </authorList>
    </citation>
    <scope>NUCLEOTIDE SEQUENCE</scope>
    <source>
        <strain evidence="12">CHK160-9182</strain>
    </source>
</reference>
<evidence type="ECO:0000256" key="5">
    <source>
        <dbReference type="ARBA" id="ARBA00022747"/>
    </source>
</evidence>
<evidence type="ECO:0000256" key="10">
    <source>
        <dbReference type="RuleBase" id="RU364115"/>
    </source>
</evidence>
<evidence type="ECO:0000259" key="11">
    <source>
        <dbReference type="PROSITE" id="PS51192"/>
    </source>
</evidence>
<evidence type="ECO:0000313" key="12">
    <source>
        <dbReference type="EMBL" id="HIW06758.1"/>
    </source>
</evidence>
<dbReference type="PROSITE" id="PS51192">
    <property type="entry name" value="HELICASE_ATP_BIND_1"/>
    <property type="match status" value="1"/>
</dbReference>
<keyword evidence="6" id="KW-0255">Endonuclease</keyword>
<dbReference type="CDD" id="cd22332">
    <property type="entry name" value="HsdR_N"/>
    <property type="match status" value="1"/>
</dbReference>
<dbReference type="InterPro" id="IPR014001">
    <property type="entry name" value="Helicase_ATP-bd"/>
</dbReference>
<dbReference type="PANTHER" id="PTHR30195">
    <property type="entry name" value="TYPE I SITE-SPECIFIC DEOXYRIBONUCLEASE PROTEIN SUBUNIT M AND R"/>
    <property type="match status" value="1"/>
</dbReference>
<keyword evidence="3" id="KW-0540">Nuclease</keyword>
<evidence type="ECO:0000256" key="3">
    <source>
        <dbReference type="ARBA" id="ARBA00022722"/>
    </source>
</evidence>
<dbReference type="InterPro" id="IPR040980">
    <property type="entry name" value="SWI2_SNF2"/>
</dbReference>
<dbReference type="Gene3D" id="3.90.1570.50">
    <property type="match status" value="1"/>
</dbReference>
<organism evidence="12 13">
    <name type="scientific">Candidatus Ignatzschineria merdigallinarum</name>
    <dbReference type="NCBI Taxonomy" id="2838621"/>
    <lineage>
        <taxon>Bacteria</taxon>
        <taxon>Pseudomonadati</taxon>
        <taxon>Pseudomonadota</taxon>
        <taxon>Gammaproteobacteria</taxon>
        <taxon>Cardiobacteriales</taxon>
        <taxon>Ignatzschineriaceae</taxon>
        <taxon>Ignatzschineria</taxon>
    </lineage>
</organism>
<comment type="catalytic activity">
    <reaction evidence="1 10">
        <text>Endonucleolytic cleavage of DNA to give random double-stranded fragments with terminal 5'-phosphates, ATP is simultaneously hydrolyzed.</text>
        <dbReference type="EC" id="3.1.21.3"/>
    </reaction>
</comment>